<evidence type="ECO:0000313" key="9">
    <source>
        <dbReference type="Proteomes" id="UP000285693"/>
    </source>
</evidence>
<evidence type="ECO:0000313" key="5">
    <source>
        <dbReference type="EMBL" id="RHF84133.1"/>
    </source>
</evidence>
<name>A0A3E4GQ38_9FIRM</name>
<comment type="caution">
    <text evidence="2">The sequence shown here is derived from an EMBL/GenBank/DDBJ whole genome shotgun (WGS) entry which is preliminary data.</text>
</comment>
<gene>
    <name evidence="5" type="ORF">DW656_06815</name>
    <name evidence="4" type="ORF">DWW65_09995</name>
    <name evidence="3" type="ORF">DWX03_08160</name>
    <name evidence="2" type="ORF">DXD67_08335</name>
</gene>
<dbReference type="Proteomes" id="UP000283360">
    <property type="component" value="Unassembled WGS sequence"/>
</dbReference>
<dbReference type="Gene3D" id="1.10.260.40">
    <property type="entry name" value="lambda repressor-like DNA-binding domains"/>
    <property type="match status" value="1"/>
</dbReference>
<dbReference type="AlphaFoldDB" id="A0A3E4GQ38"/>
<dbReference type="EMBL" id="QSOV01000007">
    <property type="protein sequence ID" value="RGJ23488.1"/>
    <property type="molecule type" value="Genomic_DNA"/>
</dbReference>
<dbReference type="InterPro" id="IPR010982">
    <property type="entry name" value="Lambda_DNA-bd_dom_sf"/>
</dbReference>
<evidence type="ECO:0000313" key="6">
    <source>
        <dbReference type="Proteomes" id="UP000260655"/>
    </source>
</evidence>
<protein>
    <submittedName>
        <fullName evidence="2">XRE family transcriptional regulator</fullName>
    </submittedName>
</protein>
<dbReference type="GO" id="GO:0003677">
    <property type="term" value="F:DNA binding"/>
    <property type="evidence" value="ECO:0007669"/>
    <property type="project" value="InterPro"/>
</dbReference>
<dbReference type="SUPFAM" id="SSF47413">
    <property type="entry name" value="lambda repressor-like DNA-binding domains"/>
    <property type="match status" value="1"/>
</dbReference>
<dbReference type="Proteomes" id="UP000260655">
    <property type="component" value="Unassembled WGS sequence"/>
</dbReference>
<keyword evidence="7" id="KW-1185">Reference proteome</keyword>
<organism evidence="2 6">
    <name type="scientific">Coprococcus comes</name>
    <dbReference type="NCBI Taxonomy" id="410072"/>
    <lineage>
        <taxon>Bacteria</taxon>
        <taxon>Bacillati</taxon>
        <taxon>Bacillota</taxon>
        <taxon>Clostridia</taxon>
        <taxon>Lachnospirales</taxon>
        <taxon>Lachnospiraceae</taxon>
        <taxon>Coprococcus</taxon>
    </lineage>
</organism>
<accession>A0A3E4GQ38</accession>
<dbReference type="InterPro" id="IPR001387">
    <property type="entry name" value="Cro/C1-type_HTH"/>
</dbReference>
<reference evidence="6 7" key="1">
    <citation type="submission" date="2018-08" db="EMBL/GenBank/DDBJ databases">
        <title>A genome reference for cultivated species of the human gut microbiota.</title>
        <authorList>
            <person name="Zou Y."/>
            <person name="Xue W."/>
            <person name="Luo G."/>
        </authorList>
    </citation>
    <scope>NUCLEOTIDE SEQUENCE [LARGE SCALE GENOMIC DNA]</scope>
    <source>
        <strain evidence="4 9">AF16-31</strain>
        <strain evidence="3 7">AF18-12LB</strain>
        <strain evidence="5 8">AM23-3</strain>
        <strain evidence="2 6">TM07-19</strain>
    </source>
</reference>
<evidence type="ECO:0000313" key="2">
    <source>
        <dbReference type="EMBL" id="RGJ23488.1"/>
    </source>
</evidence>
<dbReference type="Pfam" id="PF01381">
    <property type="entry name" value="HTH_3"/>
    <property type="match status" value="1"/>
</dbReference>
<dbReference type="Proteomes" id="UP000284579">
    <property type="component" value="Unassembled WGS sequence"/>
</dbReference>
<feature type="domain" description="HTH cro/C1-type" evidence="1">
    <location>
        <begin position="11"/>
        <end position="65"/>
    </location>
</feature>
<sequence>MNVDERVGQNIRKYRMAYNMTLKELAVLLHKSVSTVSKYEKGDISLDMSTFVELSRILKVSPLAIIGDETAKEEEECRYAEKIEKLYMYSYDAIGKVIIKSVIEQQVVEGNGNRYKVHLFNDVSEIREPGDCSGLYTGEYEKEGFIGTYMLHNQALKSEHIMISCVNNLVNPGQQLALVSGLSNYTMLPITFKAVISEKEIVNKEKLMNLLTFNKDDIKQMKQINYLTIQNMK</sequence>
<proteinExistence type="predicted"/>
<evidence type="ECO:0000313" key="8">
    <source>
        <dbReference type="Proteomes" id="UP000284579"/>
    </source>
</evidence>
<dbReference type="Proteomes" id="UP000285693">
    <property type="component" value="Unassembled WGS sequence"/>
</dbReference>
<dbReference type="EMBL" id="QRHO01000006">
    <property type="protein sequence ID" value="RHF84133.1"/>
    <property type="molecule type" value="Genomic_DNA"/>
</dbReference>
<evidence type="ECO:0000259" key="1">
    <source>
        <dbReference type="PROSITE" id="PS50943"/>
    </source>
</evidence>
<evidence type="ECO:0000313" key="3">
    <source>
        <dbReference type="EMBL" id="RGT89980.1"/>
    </source>
</evidence>
<dbReference type="EMBL" id="QRXY01000012">
    <property type="protein sequence ID" value="RGU45049.1"/>
    <property type="molecule type" value="Genomic_DNA"/>
</dbReference>
<evidence type="ECO:0000313" key="7">
    <source>
        <dbReference type="Proteomes" id="UP000283360"/>
    </source>
</evidence>
<dbReference type="RefSeq" id="WP_117557557.1">
    <property type="nucleotide sequence ID" value="NZ_JAAIOQ010000015.1"/>
</dbReference>
<dbReference type="SMART" id="SM00530">
    <property type="entry name" value="HTH_XRE"/>
    <property type="match status" value="1"/>
</dbReference>
<evidence type="ECO:0000313" key="4">
    <source>
        <dbReference type="EMBL" id="RGU45049.1"/>
    </source>
</evidence>
<dbReference type="EMBL" id="QRXJ01000009">
    <property type="protein sequence ID" value="RGT89980.1"/>
    <property type="molecule type" value="Genomic_DNA"/>
</dbReference>
<dbReference type="CDD" id="cd00093">
    <property type="entry name" value="HTH_XRE"/>
    <property type="match status" value="1"/>
</dbReference>
<dbReference type="PROSITE" id="PS50943">
    <property type="entry name" value="HTH_CROC1"/>
    <property type="match status" value="1"/>
</dbReference>